<reference evidence="2" key="1">
    <citation type="journal article" date="2020" name="bioRxiv">
        <title>Chromosome-level reference genome of the European wasp spider Argiope bruennichi: a resource for studies on range expansion and evolutionary adaptation.</title>
        <authorList>
            <person name="Sheffer M.M."/>
            <person name="Hoppe A."/>
            <person name="Krehenwinkel H."/>
            <person name="Uhl G."/>
            <person name="Kuss A.W."/>
            <person name="Jensen L."/>
            <person name="Jensen C."/>
            <person name="Gillespie R.G."/>
            <person name="Hoff K.J."/>
            <person name="Prost S."/>
        </authorList>
    </citation>
    <scope>NUCLEOTIDE SEQUENCE</scope>
</reference>
<keyword evidence="1" id="KW-1133">Transmembrane helix</keyword>
<dbReference type="EMBL" id="JABXBU010000001">
    <property type="protein sequence ID" value="KAF8796528.1"/>
    <property type="molecule type" value="Genomic_DNA"/>
</dbReference>
<protein>
    <submittedName>
        <fullName evidence="2">Uncharacterized protein</fullName>
    </submittedName>
</protein>
<dbReference type="AlphaFoldDB" id="A0A8T0G261"/>
<keyword evidence="1" id="KW-0812">Transmembrane</keyword>
<gene>
    <name evidence="2" type="ORF">HNY73_000893</name>
</gene>
<sequence>MNYPELTSKVLYKGLTSNVSSCTCEEFLAPKLNRYILRDHSETCKNCKCSVDFEDDCKDGHPTFYANFHTAASTVTGLTLGLTLLNGLIYCCFLGRRSQRKIGYQRIVDPEIIEDAPLSSGDSELSKRVEKLFKENKSLKLKFKALEEKVSNNQIS</sequence>
<proteinExistence type="predicted"/>
<comment type="caution">
    <text evidence="2">The sequence shown here is derived from an EMBL/GenBank/DDBJ whole genome shotgun (WGS) entry which is preliminary data.</text>
</comment>
<evidence type="ECO:0000256" key="1">
    <source>
        <dbReference type="SAM" id="Phobius"/>
    </source>
</evidence>
<keyword evidence="3" id="KW-1185">Reference proteome</keyword>
<accession>A0A8T0G261</accession>
<reference evidence="2" key="2">
    <citation type="submission" date="2020-06" db="EMBL/GenBank/DDBJ databases">
        <authorList>
            <person name="Sheffer M."/>
        </authorList>
    </citation>
    <scope>NUCLEOTIDE SEQUENCE</scope>
</reference>
<evidence type="ECO:0000313" key="3">
    <source>
        <dbReference type="Proteomes" id="UP000807504"/>
    </source>
</evidence>
<organism evidence="2 3">
    <name type="scientific">Argiope bruennichi</name>
    <name type="common">Wasp spider</name>
    <name type="synonym">Aranea bruennichi</name>
    <dbReference type="NCBI Taxonomy" id="94029"/>
    <lineage>
        <taxon>Eukaryota</taxon>
        <taxon>Metazoa</taxon>
        <taxon>Ecdysozoa</taxon>
        <taxon>Arthropoda</taxon>
        <taxon>Chelicerata</taxon>
        <taxon>Arachnida</taxon>
        <taxon>Araneae</taxon>
        <taxon>Araneomorphae</taxon>
        <taxon>Entelegynae</taxon>
        <taxon>Araneoidea</taxon>
        <taxon>Araneidae</taxon>
        <taxon>Argiope</taxon>
    </lineage>
</organism>
<dbReference type="Proteomes" id="UP000807504">
    <property type="component" value="Unassembled WGS sequence"/>
</dbReference>
<keyword evidence="1" id="KW-0472">Membrane</keyword>
<name>A0A8T0G261_ARGBR</name>
<feature type="transmembrane region" description="Helical" evidence="1">
    <location>
        <begin position="71"/>
        <end position="93"/>
    </location>
</feature>
<evidence type="ECO:0000313" key="2">
    <source>
        <dbReference type="EMBL" id="KAF8796528.1"/>
    </source>
</evidence>